<sequence>MIVSFGWSRPTEKEFRTIGFQDCFRRVSSGPPRCRWPPGDKAEHPHRRPPRPPRTTGGSSRRPGSRVCWLFSLWRIAMTANTPEQLPPHIQLIQMGAAATSRTVCVAAKLGLADQLASGPKSASELAGPMQVHAPSLHRLMRTLASLGILTEQSAQRFALTTLGEALKTGAPGSARSSLLVFGSAWQRGAWDYMEYSVQTGKPGFDKAHGMPFFEYLAHHPEQASLFSETMIGLHNQEPPAVAAAYGFSAFKTIVDVGGATGNMLATVLSRHDGPRGILFDRPHVVTDAPALLTARGVSDRVTIVPGDFFQSVPAGADAYILSHIIHDWDEDQCLTILGHVRKAMPPDARLLVVEMVLPSGDAAHQGKMLDMAMLVLLGGQERTESEYASLLGKAGLRLTRVVPTNSAASILEAVVA</sequence>
<dbReference type="PROSITE" id="PS51683">
    <property type="entry name" value="SAM_OMT_II"/>
    <property type="match status" value="1"/>
</dbReference>
<dbReference type="AlphaFoldDB" id="A0A0E4FSK6"/>
<dbReference type="InterPro" id="IPR036388">
    <property type="entry name" value="WH-like_DNA-bd_sf"/>
</dbReference>
<feature type="domain" description="O-methyltransferase dimerisation" evidence="6">
    <location>
        <begin position="96"/>
        <end position="167"/>
    </location>
</feature>
<dbReference type="InterPro" id="IPR012967">
    <property type="entry name" value="COMT_dimerisation"/>
</dbReference>
<dbReference type="InterPro" id="IPR036390">
    <property type="entry name" value="WH_DNA-bd_sf"/>
</dbReference>
<dbReference type="EMBL" id="AP014685">
    <property type="protein sequence ID" value="BAR54131.1"/>
    <property type="molecule type" value="Genomic_DNA"/>
</dbReference>
<accession>A0A0E4FSK6</accession>
<dbReference type="SUPFAM" id="SSF53335">
    <property type="entry name" value="S-adenosyl-L-methionine-dependent methyltransferases"/>
    <property type="match status" value="1"/>
</dbReference>
<dbReference type="Gene3D" id="1.10.287.1350">
    <property type="match status" value="1"/>
</dbReference>
<dbReference type="CDD" id="cd02440">
    <property type="entry name" value="AdoMet_MTases"/>
    <property type="match status" value="1"/>
</dbReference>
<evidence type="ECO:0000256" key="2">
    <source>
        <dbReference type="ARBA" id="ARBA00022679"/>
    </source>
</evidence>
<keyword evidence="3" id="KW-0949">S-adenosyl-L-methionine</keyword>
<dbReference type="Proteomes" id="UP000063308">
    <property type="component" value="Chromosome"/>
</dbReference>
<feature type="domain" description="O-methyltransferase C-terminal" evidence="5">
    <location>
        <begin position="191"/>
        <end position="397"/>
    </location>
</feature>
<dbReference type="Gene3D" id="1.10.10.10">
    <property type="entry name" value="Winged helix-like DNA-binding domain superfamily/Winged helix DNA-binding domain"/>
    <property type="match status" value="1"/>
</dbReference>
<dbReference type="PANTHER" id="PTHR43712:SF2">
    <property type="entry name" value="O-METHYLTRANSFERASE CICE"/>
    <property type="match status" value="1"/>
</dbReference>
<organism evidence="7 8">
    <name type="scientific">Bradyrhizobium diazoefficiens</name>
    <dbReference type="NCBI Taxonomy" id="1355477"/>
    <lineage>
        <taxon>Bacteria</taxon>
        <taxon>Pseudomonadati</taxon>
        <taxon>Pseudomonadota</taxon>
        <taxon>Alphaproteobacteria</taxon>
        <taxon>Hyphomicrobiales</taxon>
        <taxon>Nitrobacteraceae</taxon>
        <taxon>Bradyrhizobium</taxon>
    </lineage>
</organism>
<dbReference type="Pfam" id="PF08100">
    <property type="entry name" value="Dimerisation"/>
    <property type="match status" value="1"/>
</dbReference>
<dbReference type="InterPro" id="IPR016461">
    <property type="entry name" value="COMT-like"/>
</dbReference>
<gene>
    <name evidence="7" type="ORF">NK6_946</name>
</gene>
<evidence type="ECO:0000313" key="8">
    <source>
        <dbReference type="Proteomes" id="UP000063308"/>
    </source>
</evidence>
<proteinExistence type="predicted"/>
<reference evidence="7 8" key="1">
    <citation type="submission" date="2014-11" db="EMBL/GenBank/DDBJ databases">
        <title>Symbiosis island explosion on the genome of extra-slow-growing strains of soybean bradyrhizobia with massive insertion sequences.</title>
        <authorList>
            <person name="Iida T."/>
            <person name="Minamisawa K."/>
        </authorList>
    </citation>
    <scope>NUCLEOTIDE SEQUENCE [LARGE SCALE GENOMIC DNA]</scope>
    <source>
        <strain evidence="7 8">NK6</strain>
    </source>
</reference>
<dbReference type="Pfam" id="PF00891">
    <property type="entry name" value="Methyltransf_2"/>
    <property type="match status" value="1"/>
</dbReference>
<evidence type="ECO:0000313" key="7">
    <source>
        <dbReference type="EMBL" id="BAR54131.1"/>
    </source>
</evidence>
<name>A0A0E4FSK6_9BRAD</name>
<dbReference type="SUPFAM" id="SSF46785">
    <property type="entry name" value="Winged helix' DNA-binding domain"/>
    <property type="match status" value="1"/>
</dbReference>
<keyword evidence="2 7" id="KW-0808">Transferase</keyword>
<protein>
    <submittedName>
        <fullName evidence="7">Putative methyltransferase</fullName>
    </submittedName>
</protein>
<dbReference type="Gene3D" id="3.40.50.150">
    <property type="entry name" value="Vaccinia Virus protein VP39"/>
    <property type="match status" value="1"/>
</dbReference>
<dbReference type="GO" id="GO:0008171">
    <property type="term" value="F:O-methyltransferase activity"/>
    <property type="evidence" value="ECO:0007669"/>
    <property type="project" value="InterPro"/>
</dbReference>
<evidence type="ECO:0000259" key="5">
    <source>
        <dbReference type="Pfam" id="PF00891"/>
    </source>
</evidence>
<feature type="compositionally biased region" description="Low complexity" evidence="4">
    <location>
        <begin position="54"/>
        <end position="63"/>
    </location>
</feature>
<evidence type="ECO:0000256" key="4">
    <source>
        <dbReference type="SAM" id="MobiDB-lite"/>
    </source>
</evidence>
<dbReference type="InterPro" id="IPR001077">
    <property type="entry name" value="COMT_C"/>
</dbReference>
<feature type="region of interest" description="Disordered" evidence="4">
    <location>
        <begin position="29"/>
        <end position="63"/>
    </location>
</feature>
<evidence type="ECO:0000256" key="1">
    <source>
        <dbReference type="ARBA" id="ARBA00022603"/>
    </source>
</evidence>
<dbReference type="PANTHER" id="PTHR43712">
    <property type="entry name" value="PUTATIVE (AFU_ORTHOLOGUE AFUA_4G14580)-RELATED"/>
    <property type="match status" value="1"/>
</dbReference>
<dbReference type="GO" id="GO:0046983">
    <property type="term" value="F:protein dimerization activity"/>
    <property type="evidence" value="ECO:0007669"/>
    <property type="project" value="InterPro"/>
</dbReference>
<dbReference type="InterPro" id="IPR029063">
    <property type="entry name" value="SAM-dependent_MTases_sf"/>
</dbReference>
<evidence type="ECO:0000259" key="6">
    <source>
        <dbReference type="Pfam" id="PF08100"/>
    </source>
</evidence>
<evidence type="ECO:0000256" key="3">
    <source>
        <dbReference type="ARBA" id="ARBA00022691"/>
    </source>
</evidence>
<dbReference type="GO" id="GO:0032259">
    <property type="term" value="P:methylation"/>
    <property type="evidence" value="ECO:0007669"/>
    <property type="project" value="UniProtKB-KW"/>
</dbReference>
<keyword evidence="1 7" id="KW-0489">Methyltransferase</keyword>